<feature type="chain" id="PRO_5013256823" description="Lipoprotein" evidence="1">
    <location>
        <begin position="21"/>
        <end position="625"/>
    </location>
</feature>
<dbReference type="EMBL" id="CP022535">
    <property type="protein sequence ID" value="ASP28296.1"/>
    <property type="molecule type" value="Genomic_DNA"/>
</dbReference>
<organism evidence="2 3">
    <name type="scientific">Spiroplasma corruscae</name>
    <dbReference type="NCBI Taxonomy" id="216934"/>
    <lineage>
        <taxon>Bacteria</taxon>
        <taxon>Bacillati</taxon>
        <taxon>Mycoplasmatota</taxon>
        <taxon>Mollicutes</taxon>
        <taxon>Entomoplasmatales</taxon>
        <taxon>Spiroplasmataceae</taxon>
        <taxon>Spiroplasma</taxon>
    </lineage>
</organism>
<evidence type="ECO:0000313" key="3">
    <source>
        <dbReference type="Proteomes" id="UP000203229"/>
    </source>
</evidence>
<evidence type="ECO:0008006" key="4">
    <source>
        <dbReference type="Google" id="ProtNLM"/>
    </source>
</evidence>
<dbReference type="RefSeq" id="WP_094048897.1">
    <property type="nucleotide sequence ID" value="NZ_CP022535.1"/>
</dbReference>
<dbReference type="OrthoDB" id="389803at2"/>
<reference evidence="2 3" key="1">
    <citation type="submission" date="2017-07" db="EMBL/GenBank/DDBJ databases">
        <title>Complete genome sequence of Spiroplasma corruscae EC-1 (DSM 19793).</title>
        <authorList>
            <person name="Tsai Y.-M."/>
            <person name="Lo W.-S."/>
            <person name="Kuo C.-H."/>
        </authorList>
    </citation>
    <scope>NUCLEOTIDE SEQUENCE [LARGE SCALE GENOMIC DNA]</scope>
    <source>
        <strain evidence="2 3">EC-1</strain>
    </source>
</reference>
<dbReference type="AlphaFoldDB" id="A0A222EP43"/>
<keyword evidence="3" id="KW-1185">Reference proteome</keyword>
<protein>
    <recommendedName>
        <fullName evidence="4">Lipoprotein</fullName>
    </recommendedName>
</protein>
<dbReference type="KEGG" id="scou:SCORR_v1c05240"/>
<sequence>MKKLLSILTTILIGSTIPTAVIACGSENPSNDVDPAPETNEVDSYNETLNTFKKEVSEIINKNIKLASQSWFENDDGNKNFSFFKKNNYSSYFTNYVQNKTNNTNLTDIFNINSDNKTNYFNDLKLKTNYNKIKEEVEALKSKSEYDILLSDVTNIITIDESLADTEGDVSKLSIYESKNSESVNKDGYILNTIANFNFSIKYKNADNTNVTNFNQRSTLNYTLTTYKGLAEGISDKSKSIKWNYLQKDLNNENNDGYLDLSSINKESESDDKFVKNSSKIKETLKNKFNDPLKAIIEELNKSLESLGELKDFIKFSPKNENDNSFNFEDLNDSNLWDYKVEPSVSNYSWKNNRTGWNDDSFLNGSELYKSIMFNKGEGNSSLDNYLSDNIKNWSNTFVKNVLESEADSQILENETVKSNLKKLLSIKFLSLSNIQLKIGDFTKDMNELKIGYGSTVDITESLDNLTNESRTYKSIKQNIKNGLNQFSEIFKLEDSYTSPSQNTSLFTVKSDNEFFWNNANNIHNTNDLSNFFSLNKNETDFIKKRKKIIDEGNQSNFEFNFSPSGGNVPSLGYNDTGLQMTRPWSGMPYIDINIKLDFLNLNFRTDQIYSQGGKYRTFTYIWKS</sequence>
<evidence type="ECO:0000313" key="2">
    <source>
        <dbReference type="EMBL" id="ASP28296.1"/>
    </source>
</evidence>
<dbReference type="Proteomes" id="UP000203229">
    <property type="component" value="Chromosome"/>
</dbReference>
<dbReference type="PROSITE" id="PS51257">
    <property type="entry name" value="PROKAR_LIPOPROTEIN"/>
    <property type="match status" value="1"/>
</dbReference>
<accession>A0A222EP43</accession>
<name>A0A222EP43_9MOLU</name>
<proteinExistence type="predicted"/>
<gene>
    <name evidence="2" type="ORF">SCORR_v1c05240</name>
</gene>
<feature type="signal peptide" evidence="1">
    <location>
        <begin position="1"/>
        <end position="20"/>
    </location>
</feature>
<keyword evidence="1" id="KW-0732">Signal</keyword>
<evidence type="ECO:0000256" key="1">
    <source>
        <dbReference type="SAM" id="SignalP"/>
    </source>
</evidence>